<dbReference type="AlphaFoldDB" id="A0A150U143"/>
<accession>A0A150U143</accession>
<organism evidence="1 2">
    <name type="scientific">Sorangium cellulosum</name>
    <name type="common">Polyangium cellulosum</name>
    <dbReference type="NCBI Taxonomy" id="56"/>
    <lineage>
        <taxon>Bacteria</taxon>
        <taxon>Pseudomonadati</taxon>
        <taxon>Myxococcota</taxon>
        <taxon>Polyangia</taxon>
        <taxon>Polyangiales</taxon>
        <taxon>Polyangiaceae</taxon>
        <taxon>Sorangium</taxon>
    </lineage>
</organism>
<name>A0A150U143_SORCE</name>
<evidence type="ECO:0000313" key="2">
    <source>
        <dbReference type="Proteomes" id="UP000075502"/>
    </source>
</evidence>
<dbReference type="Proteomes" id="UP000075502">
    <property type="component" value="Unassembled WGS sequence"/>
</dbReference>
<sequence length="264" mass="28055">MDFLLAMSFDPAAARDYVQALDVSGIPRNLVAQDAATDAGEVFDAAKSQARVIGSSLLSFAQGVDAGVREAISDSALLAQLVANKHASAQAAPLDWYAKYVEVLQNVGWVMQAGAWSDYTTQGTGAEVHEKIIEVLSVALGPSAAAAAIVKSAIDALAAMKEGGSWFTIFSRESQHASIARFQVGIVETGANDDVFVSLLACLIKANRDITQVLFFKLRQEQAAFSASSAKVSINRPSLVDLGPTIRKKVRAYQADYLSSILDL</sequence>
<reference evidence="1 2" key="1">
    <citation type="submission" date="2014-02" db="EMBL/GenBank/DDBJ databases">
        <title>The small core and large imbalanced accessory genome model reveals a collaborative survival strategy of Sorangium cellulosum strains in nature.</title>
        <authorList>
            <person name="Han K."/>
            <person name="Peng R."/>
            <person name="Blom J."/>
            <person name="Li Y.-Z."/>
        </authorList>
    </citation>
    <scope>NUCLEOTIDE SEQUENCE [LARGE SCALE GENOMIC DNA]</scope>
    <source>
        <strain evidence="1 2">So0007-03</strain>
    </source>
</reference>
<protein>
    <submittedName>
        <fullName evidence="1">Uncharacterized protein</fullName>
    </submittedName>
</protein>
<gene>
    <name evidence="1" type="ORF">BE21_10635</name>
</gene>
<dbReference type="EMBL" id="JEME01000268">
    <property type="protein sequence ID" value="KYG10669.1"/>
    <property type="molecule type" value="Genomic_DNA"/>
</dbReference>
<comment type="caution">
    <text evidence="1">The sequence shown here is derived from an EMBL/GenBank/DDBJ whole genome shotgun (WGS) entry which is preliminary data.</text>
</comment>
<evidence type="ECO:0000313" key="1">
    <source>
        <dbReference type="EMBL" id="KYG10669.1"/>
    </source>
</evidence>
<proteinExistence type="predicted"/>